<dbReference type="EMBL" id="CP031093">
    <property type="protein sequence ID" value="QCF25344.1"/>
    <property type="molecule type" value="Genomic_DNA"/>
</dbReference>
<feature type="compositionally biased region" description="Basic and acidic residues" evidence="1">
    <location>
        <begin position="17"/>
        <end position="26"/>
    </location>
</feature>
<dbReference type="KEGG" id="hmi:soil367_05020"/>
<dbReference type="AlphaFoldDB" id="A0A4P7XFX7"/>
<organism evidence="2 3">
    <name type="scientific">Hydrocarboniclastica marina</name>
    <dbReference type="NCBI Taxonomy" id="2259620"/>
    <lineage>
        <taxon>Bacteria</taxon>
        <taxon>Pseudomonadati</taxon>
        <taxon>Pseudomonadota</taxon>
        <taxon>Gammaproteobacteria</taxon>
        <taxon>Alteromonadales</taxon>
        <taxon>Alteromonadaceae</taxon>
        <taxon>Hydrocarboniclastica</taxon>
    </lineage>
</organism>
<name>A0A4P7XFX7_9ALTE</name>
<gene>
    <name evidence="2" type="ORF">soil367_05020</name>
</gene>
<evidence type="ECO:0000256" key="1">
    <source>
        <dbReference type="SAM" id="MobiDB-lite"/>
    </source>
</evidence>
<accession>A0A4P7XFX7</accession>
<protein>
    <submittedName>
        <fullName evidence="2">Uncharacterized protein</fullName>
    </submittedName>
</protein>
<dbReference type="RefSeq" id="WP_136547525.1">
    <property type="nucleotide sequence ID" value="NZ_CP031093.1"/>
</dbReference>
<proteinExistence type="predicted"/>
<reference evidence="2 3" key="1">
    <citation type="submission" date="2018-07" db="EMBL/GenBank/DDBJ databases">
        <title>Marsedoiliclastica nanhaica gen. nov. sp. nov., a novel marine hydrocarbonoclastic bacterium isolated from an in-situ enriched hydrocarbon-degrading consortium in deep-sea sediment.</title>
        <authorList>
            <person name="Dong C."/>
            <person name="Ma T."/>
            <person name="Liu R."/>
            <person name="Shao Z."/>
        </authorList>
    </citation>
    <scope>NUCLEOTIDE SEQUENCE [LARGE SCALE GENOMIC DNA]</scope>
    <source>
        <strain evidence="3">soil36-7</strain>
    </source>
</reference>
<sequence>MESTTAEPVPSQPYFGDHNEHAHNDGLRPATRPEPTRQTLFPVAGQAGISLESLRDAENLIRSLGFNVMRLSPSQWQIDWPDSVLRIWRYSAEEVCHFARDQAGDYARRARLSSGGDN</sequence>
<feature type="region of interest" description="Disordered" evidence="1">
    <location>
        <begin position="1"/>
        <end position="36"/>
    </location>
</feature>
<keyword evidence="3" id="KW-1185">Reference proteome</keyword>
<evidence type="ECO:0000313" key="2">
    <source>
        <dbReference type="EMBL" id="QCF25344.1"/>
    </source>
</evidence>
<dbReference type="Proteomes" id="UP000298049">
    <property type="component" value="Chromosome"/>
</dbReference>
<evidence type="ECO:0000313" key="3">
    <source>
        <dbReference type="Proteomes" id="UP000298049"/>
    </source>
</evidence>